<proteinExistence type="predicted"/>
<evidence type="ECO:0000313" key="3">
    <source>
        <dbReference type="Proteomes" id="UP000547011"/>
    </source>
</evidence>
<accession>A0A7W6NAM7</accession>
<dbReference type="AlphaFoldDB" id="A0A7W6NAM7"/>
<evidence type="ECO:0000313" key="2">
    <source>
        <dbReference type="EMBL" id="MBB4051639.1"/>
    </source>
</evidence>
<evidence type="ECO:0000256" key="1">
    <source>
        <dbReference type="SAM" id="Phobius"/>
    </source>
</evidence>
<dbReference type="Proteomes" id="UP000547011">
    <property type="component" value="Unassembled WGS sequence"/>
</dbReference>
<keyword evidence="1" id="KW-0472">Membrane</keyword>
<keyword evidence="3" id="KW-1185">Reference proteome</keyword>
<dbReference type="EMBL" id="JACIEW010000002">
    <property type="protein sequence ID" value="MBB4051639.1"/>
    <property type="molecule type" value="Genomic_DNA"/>
</dbReference>
<name>A0A7W6NAM7_9HYPH</name>
<gene>
    <name evidence="2" type="ORF">GGR20_001275</name>
</gene>
<comment type="caution">
    <text evidence="2">The sequence shown here is derived from an EMBL/GenBank/DDBJ whole genome shotgun (WGS) entry which is preliminary data.</text>
</comment>
<protein>
    <submittedName>
        <fullName evidence="2">Uncharacterized protein</fullName>
    </submittedName>
</protein>
<sequence length="66" mass="6980">MKANFLAVFGGCLVGSVLSTPYWGNALFGRGHTQFESAAAIVAIVAVSVFLALLGRLTLWLATRPK</sequence>
<keyword evidence="1" id="KW-1133">Transmembrane helix</keyword>
<reference evidence="2 3" key="1">
    <citation type="submission" date="2020-08" db="EMBL/GenBank/DDBJ databases">
        <title>Genomic Encyclopedia of Type Strains, Phase IV (KMG-IV): sequencing the most valuable type-strain genomes for metagenomic binning, comparative biology and taxonomic classification.</title>
        <authorList>
            <person name="Goeker M."/>
        </authorList>
    </citation>
    <scope>NUCLEOTIDE SEQUENCE [LARGE SCALE GENOMIC DNA]</scope>
    <source>
        <strain evidence="2 3">DSM 23447</strain>
    </source>
</reference>
<feature type="transmembrane region" description="Helical" evidence="1">
    <location>
        <begin position="38"/>
        <end position="62"/>
    </location>
</feature>
<keyword evidence="1" id="KW-0812">Transmembrane</keyword>
<organism evidence="2 3">
    <name type="scientific">Devosia subaequoris</name>
    <dbReference type="NCBI Taxonomy" id="395930"/>
    <lineage>
        <taxon>Bacteria</taxon>
        <taxon>Pseudomonadati</taxon>
        <taxon>Pseudomonadota</taxon>
        <taxon>Alphaproteobacteria</taxon>
        <taxon>Hyphomicrobiales</taxon>
        <taxon>Devosiaceae</taxon>
        <taxon>Devosia</taxon>
    </lineage>
</organism>